<keyword evidence="2" id="KW-1185">Reference proteome</keyword>
<dbReference type="InterPro" id="IPR036388">
    <property type="entry name" value="WH-like_DNA-bd_sf"/>
</dbReference>
<proteinExistence type="predicted"/>
<comment type="caution">
    <text evidence="1">The sequence shown here is derived from an EMBL/GenBank/DDBJ whole genome shotgun (WGS) entry which is preliminary data.</text>
</comment>
<dbReference type="InterPro" id="IPR036390">
    <property type="entry name" value="WH_DNA-bd_sf"/>
</dbReference>
<dbReference type="SUPFAM" id="SSF46785">
    <property type="entry name" value="Winged helix' DNA-binding domain"/>
    <property type="match status" value="1"/>
</dbReference>
<dbReference type="Proteomes" id="UP000647133">
    <property type="component" value="Unassembled WGS sequence"/>
</dbReference>
<accession>A0ABR9AMR9</accession>
<name>A0ABR9AMR9_9BACT</name>
<evidence type="ECO:0000313" key="2">
    <source>
        <dbReference type="Proteomes" id="UP000647133"/>
    </source>
</evidence>
<dbReference type="RefSeq" id="WP_192010976.1">
    <property type="nucleotide sequence ID" value="NZ_JACYTQ010000005.1"/>
</dbReference>
<sequence>MLDSLITSKTRLRLLVKFFINADNHSHLRGLAEEFGESTNAIRKELNNLSEAGYLQKESEKNRISYSANTQHPLFGSLQDIIRKYIGLDRVVEEVLKRMGDVEKVVLTGDYANGMDTGTIDIGIQGKDLNEEYLDSLGNRMQEMIDRTVKFTVLNSHQTTGIILYNKAAE</sequence>
<organism evidence="1 2">
    <name type="scientific">Echinicola arenosa</name>
    <dbReference type="NCBI Taxonomy" id="2774144"/>
    <lineage>
        <taxon>Bacteria</taxon>
        <taxon>Pseudomonadati</taxon>
        <taxon>Bacteroidota</taxon>
        <taxon>Cytophagia</taxon>
        <taxon>Cytophagales</taxon>
        <taxon>Cyclobacteriaceae</taxon>
        <taxon>Echinicola</taxon>
    </lineage>
</organism>
<reference evidence="1 2" key="1">
    <citation type="submission" date="2020-09" db="EMBL/GenBank/DDBJ databases">
        <title>Echinicola sp. CAU 1574 isolated from sand of Sido Beach.</title>
        <authorList>
            <person name="Kim W."/>
        </authorList>
    </citation>
    <scope>NUCLEOTIDE SEQUENCE [LARGE SCALE GENOMIC DNA]</scope>
    <source>
        <strain evidence="1 2">CAU 1574</strain>
    </source>
</reference>
<gene>
    <name evidence="1" type="ORF">IFO69_15170</name>
</gene>
<dbReference type="EMBL" id="JACYTQ010000005">
    <property type="protein sequence ID" value="MBD8490096.1"/>
    <property type="molecule type" value="Genomic_DNA"/>
</dbReference>
<protein>
    <submittedName>
        <fullName evidence="1">ArsR family transcriptional regulator</fullName>
    </submittedName>
</protein>
<dbReference type="Gene3D" id="1.10.10.10">
    <property type="entry name" value="Winged helix-like DNA-binding domain superfamily/Winged helix DNA-binding domain"/>
    <property type="match status" value="1"/>
</dbReference>
<evidence type="ECO:0000313" key="1">
    <source>
        <dbReference type="EMBL" id="MBD8490096.1"/>
    </source>
</evidence>